<evidence type="ECO:0000313" key="2">
    <source>
        <dbReference type="Proteomes" id="UP000316621"/>
    </source>
</evidence>
<dbReference type="EMBL" id="CM010723">
    <property type="protein sequence ID" value="RZC78675.1"/>
    <property type="molecule type" value="Genomic_DNA"/>
</dbReference>
<sequence>MPVPLTLIVSFSVRPPVMLSSTSKTRSGRLHVNNKRSNGNVKRLEKFKRAIDVFPLKKGGGKRKHGVGKKEKSSGDWEELVKRMEEGHEMRVQKVLSYCHCIIETVCHGPFLWNSYPKIMKNHEGLCRLKV</sequence>
<dbReference type="AlphaFoldDB" id="A0A4Y7L3A5"/>
<gene>
    <name evidence="1" type="ORF">C5167_003145</name>
</gene>
<accession>A0A4Y7L3A5</accession>
<dbReference type="Proteomes" id="UP000316621">
    <property type="component" value="Chromosome 9"/>
</dbReference>
<keyword evidence="2" id="KW-1185">Reference proteome</keyword>
<reference evidence="1 2" key="1">
    <citation type="journal article" date="2018" name="Science">
        <title>The opium poppy genome and morphinan production.</title>
        <authorList>
            <person name="Guo L."/>
            <person name="Winzer T."/>
            <person name="Yang X."/>
            <person name="Li Y."/>
            <person name="Ning Z."/>
            <person name="He Z."/>
            <person name="Teodor R."/>
            <person name="Lu Y."/>
            <person name="Bowser T.A."/>
            <person name="Graham I.A."/>
            <person name="Ye K."/>
        </authorList>
    </citation>
    <scope>NUCLEOTIDE SEQUENCE [LARGE SCALE GENOMIC DNA]</scope>
    <source>
        <strain evidence="2">cv. HN1</strain>
        <tissue evidence="1">Leaves</tissue>
    </source>
</reference>
<organism evidence="1 2">
    <name type="scientific">Papaver somniferum</name>
    <name type="common">Opium poppy</name>
    <dbReference type="NCBI Taxonomy" id="3469"/>
    <lineage>
        <taxon>Eukaryota</taxon>
        <taxon>Viridiplantae</taxon>
        <taxon>Streptophyta</taxon>
        <taxon>Embryophyta</taxon>
        <taxon>Tracheophyta</taxon>
        <taxon>Spermatophyta</taxon>
        <taxon>Magnoliopsida</taxon>
        <taxon>Ranunculales</taxon>
        <taxon>Papaveraceae</taxon>
        <taxon>Papaveroideae</taxon>
        <taxon>Papaver</taxon>
    </lineage>
</organism>
<proteinExistence type="predicted"/>
<protein>
    <submittedName>
        <fullName evidence="1">Uncharacterized protein</fullName>
    </submittedName>
</protein>
<name>A0A4Y7L3A5_PAPSO</name>
<evidence type="ECO:0000313" key="1">
    <source>
        <dbReference type="EMBL" id="RZC78675.1"/>
    </source>
</evidence>
<dbReference type="Gramene" id="RZC78675">
    <property type="protein sequence ID" value="RZC78675"/>
    <property type="gene ID" value="C5167_003145"/>
</dbReference>